<keyword evidence="1" id="KW-0732">Signal</keyword>
<evidence type="ECO:0000313" key="3">
    <source>
        <dbReference type="Proteomes" id="UP001147695"/>
    </source>
</evidence>
<proteinExistence type="predicted"/>
<reference evidence="2" key="2">
    <citation type="journal article" date="2023" name="IMA Fungus">
        <title>Comparative genomic study of the Penicillium genus elucidates a diverse pangenome and 15 lateral gene transfer events.</title>
        <authorList>
            <person name="Petersen C."/>
            <person name="Sorensen T."/>
            <person name="Nielsen M.R."/>
            <person name="Sondergaard T.E."/>
            <person name="Sorensen J.L."/>
            <person name="Fitzpatrick D.A."/>
            <person name="Frisvad J.C."/>
            <person name="Nielsen K.L."/>
        </authorList>
    </citation>
    <scope>NUCLEOTIDE SEQUENCE</scope>
    <source>
        <strain evidence="2">IBT 35673</strain>
    </source>
</reference>
<dbReference type="Proteomes" id="UP001147695">
    <property type="component" value="Unassembled WGS sequence"/>
</dbReference>
<comment type="caution">
    <text evidence="2">The sequence shown here is derived from an EMBL/GenBank/DDBJ whole genome shotgun (WGS) entry which is preliminary data.</text>
</comment>
<evidence type="ECO:0000313" key="2">
    <source>
        <dbReference type="EMBL" id="KAJ5351651.1"/>
    </source>
</evidence>
<organism evidence="2 3">
    <name type="scientific">Penicillium brevicompactum</name>
    <dbReference type="NCBI Taxonomy" id="5074"/>
    <lineage>
        <taxon>Eukaryota</taxon>
        <taxon>Fungi</taxon>
        <taxon>Dikarya</taxon>
        <taxon>Ascomycota</taxon>
        <taxon>Pezizomycotina</taxon>
        <taxon>Eurotiomycetes</taxon>
        <taxon>Eurotiomycetidae</taxon>
        <taxon>Eurotiales</taxon>
        <taxon>Aspergillaceae</taxon>
        <taxon>Penicillium</taxon>
    </lineage>
</organism>
<accession>A0A9W9R101</accession>
<feature type="chain" id="PRO_5040966298" evidence="1">
    <location>
        <begin position="21"/>
        <end position="179"/>
    </location>
</feature>
<gene>
    <name evidence="2" type="ORF">N7452_000625</name>
</gene>
<feature type="signal peptide" evidence="1">
    <location>
        <begin position="1"/>
        <end position="20"/>
    </location>
</feature>
<sequence>MAPLRNALLALMATSATVYAEHLKVVWSNGDFSTISGPSGGNTNGHFSTISGPSGGNTNGHYSGFAIINDAGDAIYDQGFPDDHSPCYNTGDGREFTIEGDCWSTPRKFKCKADFGGHPDTCEVKDGDGNSLGTGEGQTDTTFIGIAIGQDASCVVEFDSDSDGCPVDDGNGPLHVTSG</sequence>
<dbReference type="EMBL" id="JAPZBQ010000001">
    <property type="protein sequence ID" value="KAJ5351651.1"/>
    <property type="molecule type" value="Genomic_DNA"/>
</dbReference>
<evidence type="ECO:0000256" key="1">
    <source>
        <dbReference type="SAM" id="SignalP"/>
    </source>
</evidence>
<protein>
    <submittedName>
        <fullName evidence="2">Uncharacterized protein</fullName>
    </submittedName>
</protein>
<reference evidence="2" key="1">
    <citation type="submission" date="2022-12" db="EMBL/GenBank/DDBJ databases">
        <authorList>
            <person name="Petersen C."/>
        </authorList>
    </citation>
    <scope>NUCLEOTIDE SEQUENCE</scope>
    <source>
        <strain evidence="2">IBT 35673</strain>
    </source>
</reference>
<dbReference type="AlphaFoldDB" id="A0A9W9R101"/>
<name>A0A9W9R101_PENBR</name>